<proteinExistence type="inferred from homology"/>
<name>D1B375_SULD5</name>
<keyword evidence="4 5" id="KW-0560">Oxidoreductase</keyword>
<reference evidence="7 8" key="2">
    <citation type="journal article" date="2010" name="Stand. Genomic Sci.">
        <title>Complete genome sequence of Sulfurospirillum deleyianum type strain (5175).</title>
        <authorList>
            <person name="Sikorski J."/>
            <person name="Lapidus A."/>
            <person name="Copeland A."/>
            <person name="Glavina Del Rio T."/>
            <person name="Nolan M."/>
            <person name="Lucas S."/>
            <person name="Chen F."/>
            <person name="Tice H."/>
            <person name="Cheng J.F."/>
            <person name="Saunders E."/>
            <person name="Bruce D."/>
            <person name="Goodwin L."/>
            <person name="Pitluck S."/>
            <person name="Ovchinnikova G."/>
            <person name="Pati A."/>
            <person name="Ivanova N."/>
            <person name="Mavromatis K."/>
            <person name="Chen A."/>
            <person name="Palaniappan K."/>
            <person name="Chain P."/>
            <person name="Land M."/>
            <person name="Hauser L."/>
            <person name="Chang Y.J."/>
            <person name="Jeffries C.D."/>
            <person name="Brettin T."/>
            <person name="Detter J.C."/>
            <person name="Han C."/>
            <person name="Rohde M."/>
            <person name="Lang E."/>
            <person name="Spring S."/>
            <person name="Goker M."/>
            <person name="Bristow J."/>
            <person name="Eisen J.A."/>
            <person name="Markowitz V."/>
            <person name="Hugenholtz P."/>
            <person name="Kyrpides N.C."/>
            <person name="Klenk H.P."/>
        </authorList>
    </citation>
    <scope>NUCLEOTIDE SEQUENCE [LARGE SCALE GENOMIC DNA]</scope>
    <source>
        <strain evidence="8">ATCC 51133 / DSM 6946 / 5175</strain>
    </source>
</reference>
<keyword evidence="1 5" id="KW-0500">Molybdenum</keyword>
<dbReference type="RefSeq" id="WP_012857295.1">
    <property type="nucleotide sequence ID" value="NC_013512.1"/>
</dbReference>
<comment type="subcellular location">
    <subcellularLocation>
        <location evidence="5">Periplasm</location>
    </subcellularLocation>
    <text evidence="5">Is attached to the inner membrane when interacting with the MsrQ subunit.</text>
</comment>
<keyword evidence="2 5" id="KW-0479">Metal-binding</keyword>
<dbReference type="HAMAP" id="MF_01206">
    <property type="entry name" value="MsrP"/>
    <property type="match status" value="1"/>
</dbReference>
<dbReference type="NCBIfam" id="NF003767">
    <property type="entry name" value="PRK05363.1"/>
    <property type="match status" value="1"/>
</dbReference>
<dbReference type="InterPro" id="IPR036374">
    <property type="entry name" value="OxRdtase_Mopterin-bd_sf"/>
</dbReference>
<dbReference type="eggNOG" id="COG2041">
    <property type="taxonomic scope" value="Bacteria"/>
</dbReference>
<dbReference type="SUPFAM" id="SSF56524">
    <property type="entry name" value="Oxidoreductase molybdopterin-binding domain"/>
    <property type="match status" value="1"/>
</dbReference>
<dbReference type="GO" id="GO:0030091">
    <property type="term" value="P:protein repair"/>
    <property type="evidence" value="ECO:0007669"/>
    <property type="project" value="UniProtKB-UniRule"/>
</dbReference>
<reference evidence="8" key="1">
    <citation type="submission" date="2009-11" db="EMBL/GenBank/DDBJ databases">
        <title>The complete genome of Sulfurospirillum deleyianum DSM 6946.</title>
        <authorList>
            <consortium name="US DOE Joint Genome Institute (JGI-PGF)"/>
            <person name="Lucas S."/>
            <person name="Copeland A."/>
            <person name="Lapidus A."/>
            <person name="Glavina del Rio T."/>
            <person name="Dalin E."/>
            <person name="Tice H."/>
            <person name="Bruce D."/>
            <person name="Goodwin L."/>
            <person name="Pitluck S."/>
            <person name="Kyrpides N."/>
            <person name="Mavromatis K."/>
            <person name="Ivanova N."/>
            <person name="Ovchinnikova G."/>
            <person name="Munk A.C."/>
            <person name="Lu M."/>
            <person name="Brettin T."/>
            <person name="Detter J.C."/>
            <person name="Han C."/>
            <person name="Tapia R."/>
            <person name="Larimer F."/>
            <person name="Land M."/>
            <person name="Hauser L."/>
            <person name="Markowitz V."/>
            <person name="Cheng J.F."/>
            <person name="Hugenholtz P."/>
            <person name="Woyke T."/>
            <person name="Wu D."/>
            <person name="Aumann P."/>
            <person name="Schneider S."/>
            <person name="Lang E."/>
            <person name="Spring S."/>
            <person name="Klenk H.P."/>
            <person name="Eisen J.A."/>
        </authorList>
    </citation>
    <scope>NUCLEOTIDE SEQUENCE [LARGE SCALE GENOMIC DNA]</scope>
    <source>
        <strain evidence="8">ATCC 51133 / DSM 6946 / 5175</strain>
    </source>
</reference>
<comment type="catalytic activity">
    <reaction evidence="5">
        <text>L-methionyl-[protein] + a quinone + H2O = L-methionyl-(R)-S-oxide-[protein] + a quinol</text>
        <dbReference type="Rhea" id="RHEA:51296"/>
        <dbReference type="Rhea" id="RHEA-COMP:12313"/>
        <dbReference type="Rhea" id="RHEA-COMP:12314"/>
        <dbReference type="ChEBI" id="CHEBI:15377"/>
        <dbReference type="ChEBI" id="CHEBI:16044"/>
        <dbReference type="ChEBI" id="CHEBI:24646"/>
        <dbReference type="ChEBI" id="CHEBI:45764"/>
        <dbReference type="ChEBI" id="CHEBI:132124"/>
    </reaction>
</comment>
<comment type="caution">
    <text evidence="5">Lacks conserved residue(s) required for the propagation of feature annotation.</text>
</comment>
<dbReference type="Proteomes" id="UP000002222">
    <property type="component" value="Chromosome"/>
</dbReference>
<feature type="binding site" evidence="5">
    <location>
        <position position="209"/>
    </location>
    <ligand>
        <name>Mo-molybdopterin</name>
        <dbReference type="ChEBI" id="CHEBI:71302"/>
    </ligand>
</feature>
<dbReference type="STRING" id="525898.Sdel_1529"/>
<evidence type="ECO:0000256" key="4">
    <source>
        <dbReference type="ARBA" id="ARBA00023002"/>
    </source>
</evidence>
<comment type="cofactor">
    <cofactor evidence="5">
        <name>Mo-molybdopterin</name>
        <dbReference type="ChEBI" id="CHEBI:71302"/>
    </cofactor>
    <text evidence="5">Binds 1 Mo-molybdopterin (Mo-MPT) cofactor per subunit.</text>
</comment>
<comment type="function">
    <text evidence="5">Part of the MsrPQ system that repairs oxidized cell envelope proteins containing methionine sulfoxide residues (Met-O), using respiratory chain electrons. Thus protects these proteins from oxidative-stress damage caused by reactive species of oxygen and chlorine. MsrPQ is essential for the maintenance of envelope integrity under bleach stress, rescuing a wide series of structurally unrelated cell envelope proteins from methionine oxidation. The catalytic subunit MsrP is non-stereospecific, being able to reduce both (R-) and (S-) diastereoisomers of methionine sulfoxide.</text>
</comment>
<dbReference type="Pfam" id="PF00174">
    <property type="entry name" value="Oxidored_molyb"/>
    <property type="match status" value="1"/>
</dbReference>
<dbReference type="AlphaFoldDB" id="D1B375"/>
<dbReference type="GO" id="GO:0043546">
    <property type="term" value="F:molybdopterin cofactor binding"/>
    <property type="evidence" value="ECO:0007669"/>
    <property type="project" value="UniProtKB-UniRule"/>
</dbReference>
<gene>
    <name evidence="5" type="primary">msrP</name>
    <name evidence="7" type="ordered locus">Sdel_1529</name>
</gene>
<organism evidence="7 8">
    <name type="scientific">Sulfurospirillum deleyianum (strain ATCC 51133 / DSM 6946 / 5175)</name>
    <dbReference type="NCBI Taxonomy" id="525898"/>
    <lineage>
        <taxon>Bacteria</taxon>
        <taxon>Pseudomonadati</taxon>
        <taxon>Campylobacterota</taxon>
        <taxon>Epsilonproteobacteria</taxon>
        <taxon>Campylobacterales</taxon>
        <taxon>Sulfurospirillaceae</taxon>
        <taxon>Sulfurospirillum</taxon>
    </lineage>
</organism>
<dbReference type="HOGENOM" id="CLU_045520_0_0_7"/>
<evidence type="ECO:0000313" key="8">
    <source>
        <dbReference type="Proteomes" id="UP000002222"/>
    </source>
</evidence>
<keyword evidence="8" id="KW-1185">Reference proteome</keyword>
<accession>D1B375</accession>
<keyword evidence="3 5" id="KW-0732">Signal</keyword>
<feature type="binding site" evidence="5">
    <location>
        <position position="158"/>
    </location>
    <ligand>
        <name>Mo-molybdopterin</name>
        <dbReference type="ChEBI" id="CHEBI:71302"/>
    </ligand>
</feature>
<evidence type="ECO:0000259" key="6">
    <source>
        <dbReference type="Pfam" id="PF00174"/>
    </source>
</evidence>
<keyword evidence="5" id="KW-0574">Periplasm</keyword>
<dbReference type="GO" id="GO:0042597">
    <property type="term" value="C:periplasmic space"/>
    <property type="evidence" value="ECO:0007669"/>
    <property type="project" value="UniProtKB-SubCell"/>
</dbReference>
<evidence type="ECO:0000313" key="7">
    <source>
        <dbReference type="EMBL" id="ACZ12545.1"/>
    </source>
</evidence>
<evidence type="ECO:0000256" key="1">
    <source>
        <dbReference type="ARBA" id="ARBA00022505"/>
    </source>
</evidence>
<dbReference type="GO" id="GO:0016672">
    <property type="term" value="F:oxidoreductase activity, acting on a sulfur group of donors, quinone or similar compound as acceptor"/>
    <property type="evidence" value="ECO:0007669"/>
    <property type="project" value="UniProtKB-UniRule"/>
</dbReference>
<evidence type="ECO:0000256" key="2">
    <source>
        <dbReference type="ARBA" id="ARBA00022723"/>
    </source>
</evidence>
<feature type="domain" description="Oxidoreductase molybdopterin-binding" evidence="6">
    <location>
        <begin position="84"/>
        <end position="243"/>
    </location>
</feature>
<comment type="subunit">
    <text evidence="5">Heterodimer of a catalytic subunit (MsrP) and a heme-binding subunit (MsrQ).</text>
</comment>
<sequence>MKITPEILFEARRHFLKLGAGALVSTTALSKLLASMPEEIQLSFTKDANPLNLTPNTFEQVSNYVNFYEFSTDKTAPVKMAQSMKTKPWNVGFFGEIKTEQMLEVDDLIAKFGLEERIYRFRCVEGWSMVVPWIGFPLYKLLDYLEPNAKAKYVKFTTRHEPAMFPDQQKGLFASIQHPYVEGLRMDEARHPLTFIAVGMYGKALPKQNGAPIRLVVPWKYGFKSIKSIDLIECVEEEPKNTWQVMDSKEYGFYANVNPNVDHPRWSQAKERVLGKLTKQATLPFNGYEKEVGHLYAGMDLRKFF</sequence>
<feature type="binding site" evidence="5">
    <location>
        <begin position="225"/>
        <end position="227"/>
    </location>
    <ligand>
        <name>Mo-molybdopterin</name>
        <dbReference type="ChEBI" id="CHEBI:71302"/>
    </ligand>
</feature>
<dbReference type="EC" id="1.8.5.-" evidence="5"/>
<dbReference type="PANTHER" id="PTHR43032:SF3">
    <property type="entry name" value="PROTEIN-METHIONINE-SULFOXIDE REDUCTASE CATALYTIC SUBUNIT MSRP"/>
    <property type="match status" value="1"/>
</dbReference>
<dbReference type="GO" id="GO:0046872">
    <property type="term" value="F:metal ion binding"/>
    <property type="evidence" value="ECO:0007669"/>
    <property type="project" value="UniProtKB-KW"/>
</dbReference>
<comment type="similarity">
    <text evidence="5">Belongs to the MsrP family.</text>
</comment>
<feature type="binding site" evidence="5">
    <location>
        <begin position="68"/>
        <end position="69"/>
    </location>
    <ligand>
        <name>Mo-molybdopterin</name>
        <dbReference type="ChEBI" id="CHEBI:71302"/>
    </ligand>
</feature>
<comment type="catalytic activity">
    <reaction evidence="5">
        <text>L-methionyl-[protein] + a quinone + H2O = L-methionyl-(S)-S-oxide-[protein] + a quinol</text>
        <dbReference type="Rhea" id="RHEA:51292"/>
        <dbReference type="Rhea" id="RHEA-COMP:12313"/>
        <dbReference type="Rhea" id="RHEA-COMP:12315"/>
        <dbReference type="ChEBI" id="CHEBI:15377"/>
        <dbReference type="ChEBI" id="CHEBI:16044"/>
        <dbReference type="ChEBI" id="CHEBI:24646"/>
        <dbReference type="ChEBI" id="CHEBI:44120"/>
        <dbReference type="ChEBI" id="CHEBI:132124"/>
    </reaction>
</comment>
<dbReference type="Gene3D" id="3.90.420.10">
    <property type="entry name" value="Oxidoreductase, molybdopterin-binding domain"/>
    <property type="match status" value="1"/>
</dbReference>
<dbReference type="OrthoDB" id="9795587at2"/>
<evidence type="ECO:0000256" key="5">
    <source>
        <dbReference type="HAMAP-Rule" id="MF_01206"/>
    </source>
</evidence>
<dbReference type="InterPro" id="IPR000572">
    <property type="entry name" value="OxRdtase_Mopterin-bd_dom"/>
</dbReference>
<dbReference type="KEGG" id="sdl:Sdel_1529"/>
<evidence type="ECO:0000256" key="3">
    <source>
        <dbReference type="ARBA" id="ARBA00022729"/>
    </source>
</evidence>
<dbReference type="PANTHER" id="PTHR43032">
    <property type="entry name" value="PROTEIN-METHIONINE-SULFOXIDE REDUCTASE"/>
    <property type="match status" value="1"/>
</dbReference>
<feature type="binding site" evidence="5">
    <location>
        <position position="214"/>
    </location>
    <ligand>
        <name>Mo-molybdopterin</name>
        <dbReference type="ChEBI" id="CHEBI:71302"/>
    </ligand>
</feature>
<protein>
    <recommendedName>
        <fullName evidence="5">Protein-methionine-sulfoxide reductase catalytic subunit MsrP</fullName>
        <ecNumber evidence="5">1.8.5.-</ecNumber>
    </recommendedName>
</protein>
<dbReference type="InterPro" id="IPR022867">
    <property type="entry name" value="MsrP"/>
</dbReference>
<feature type="binding site" evidence="5">
    <location>
        <position position="123"/>
    </location>
    <ligand>
        <name>Mo-molybdopterin</name>
        <dbReference type="ChEBI" id="CHEBI:71302"/>
    </ligand>
    <ligandPart>
        <name>Mo</name>
        <dbReference type="ChEBI" id="CHEBI:28685"/>
    </ligandPart>
</feature>
<dbReference type="EMBL" id="CP001816">
    <property type="protein sequence ID" value="ACZ12545.1"/>
    <property type="molecule type" value="Genomic_DNA"/>
</dbReference>